<dbReference type="Pfam" id="PF12697">
    <property type="entry name" value="Abhydrolase_6"/>
    <property type="match status" value="1"/>
</dbReference>
<dbReference type="EMBL" id="JAPQKR010000012">
    <property type="protein sequence ID" value="KAJ5203723.1"/>
    <property type="molecule type" value="Genomic_DNA"/>
</dbReference>
<evidence type="ECO:0000313" key="4">
    <source>
        <dbReference type="Proteomes" id="UP001150904"/>
    </source>
</evidence>
<evidence type="ECO:0000259" key="2">
    <source>
        <dbReference type="Pfam" id="PF12697"/>
    </source>
</evidence>
<gene>
    <name evidence="3" type="ORF">N7498_004602</name>
</gene>
<feature type="region of interest" description="Disordered" evidence="1">
    <location>
        <begin position="277"/>
        <end position="448"/>
    </location>
</feature>
<reference evidence="3" key="2">
    <citation type="journal article" date="2023" name="IMA Fungus">
        <title>Comparative genomic study of the Penicillium genus elucidates a diverse pangenome and 15 lateral gene transfer events.</title>
        <authorList>
            <person name="Petersen C."/>
            <person name="Sorensen T."/>
            <person name="Nielsen M.R."/>
            <person name="Sondergaard T.E."/>
            <person name="Sorensen J.L."/>
            <person name="Fitzpatrick D.A."/>
            <person name="Frisvad J.C."/>
            <person name="Nielsen K.L."/>
        </authorList>
    </citation>
    <scope>NUCLEOTIDE SEQUENCE</scope>
    <source>
        <strain evidence="3">IBT 15544</strain>
    </source>
</reference>
<feature type="compositionally biased region" description="Polar residues" evidence="1">
    <location>
        <begin position="431"/>
        <end position="448"/>
    </location>
</feature>
<dbReference type="Proteomes" id="UP001150904">
    <property type="component" value="Unassembled WGS sequence"/>
</dbReference>
<dbReference type="InterPro" id="IPR000073">
    <property type="entry name" value="AB_hydrolase_1"/>
</dbReference>
<evidence type="ECO:0000313" key="3">
    <source>
        <dbReference type="EMBL" id="KAJ5203723.1"/>
    </source>
</evidence>
<feature type="compositionally biased region" description="Low complexity" evidence="1">
    <location>
        <begin position="411"/>
        <end position="430"/>
    </location>
</feature>
<feature type="domain" description="AB hydrolase-1" evidence="2">
    <location>
        <begin position="35"/>
        <end position="163"/>
    </location>
</feature>
<dbReference type="InterPro" id="IPR029058">
    <property type="entry name" value="AB_hydrolase_fold"/>
</dbReference>
<proteinExistence type="predicted"/>
<comment type="caution">
    <text evidence="3">The sequence shown here is derived from an EMBL/GenBank/DDBJ whole genome shotgun (WGS) entry which is preliminary data.</text>
</comment>
<dbReference type="OrthoDB" id="3248508at2759"/>
<dbReference type="SUPFAM" id="SSF53474">
    <property type="entry name" value="alpha/beta-Hydrolases"/>
    <property type="match status" value="1"/>
</dbReference>
<dbReference type="PANTHER" id="PTHR47842:SF3">
    <property type="entry name" value="DUF676 DOMAIN-CONTAINING PROTEIN"/>
    <property type="match status" value="1"/>
</dbReference>
<dbReference type="Gene3D" id="3.40.50.1820">
    <property type="entry name" value="alpha/beta hydrolase"/>
    <property type="match status" value="1"/>
</dbReference>
<dbReference type="AlphaFoldDB" id="A0A9W9MLT9"/>
<organism evidence="3 4">
    <name type="scientific">Penicillium cinerascens</name>
    <dbReference type="NCBI Taxonomy" id="70096"/>
    <lineage>
        <taxon>Eukaryota</taxon>
        <taxon>Fungi</taxon>
        <taxon>Dikarya</taxon>
        <taxon>Ascomycota</taxon>
        <taxon>Pezizomycotina</taxon>
        <taxon>Eurotiomycetes</taxon>
        <taxon>Eurotiomycetidae</taxon>
        <taxon>Eurotiales</taxon>
        <taxon>Aspergillaceae</taxon>
        <taxon>Penicillium</taxon>
    </lineage>
</organism>
<keyword evidence="4" id="KW-1185">Reference proteome</keyword>
<reference evidence="3" key="1">
    <citation type="submission" date="2022-12" db="EMBL/GenBank/DDBJ databases">
        <authorList>
            <person name="Petersen C."/>
        </authorList>
    </citation>
    <scope>NUCLEOTIDE SEQUENCE</scope>
    <source>
        <strain evidence="3">IBT 15544</strain>
    </source>
</reference>
<evidence type="ECO:0000256" key="1">
    <source>
        <dbReference type="SAM" id="MobiDB-lite"/>
    </source>
</evidence>
<feature type="compositionally biased region" description="Pro residues" evidence="1">
    <location>
        <begin position="374"/>
        <end position="387"/>
    </location>
</feature>
<name>A0A9W9MLT9_9EURO</name>
<dbReference type="PANTHER" id="PTHR47842">
    <property type="entry name" value="EXPRESSED PROTEIN"/>
    <property type="match status" value="1"/>
</dbReference>
<dbReference type="RefSeq" id="XP_058308202.1">
    <property type="nucleotide sequence ID" value="XM_058451664.1"/>
</dbReference>
<protein>
    <recommendedName>
        <fullName evidence="2">AB hydrolase-1 domain-containing protein</fullName>
    </recommendedName>
</protein>
<accession>A0A9W9MLT9</accession>
<feature type="compositionally biased region" description="Basic and acidic residues" evidence="1">
    <location>
        <begin position="306"/>
        <end position="318"/>
    </location>
</feature>
<dbReference type="GO" id="GO:0017000">
    <property type="term" value="P:antibiotic biosynthetic process"/>
    <property type="evidence" value="ECO:0007669"/>
    <property type="project" value="UniProtKB-ARBA"/>
</dbReference>
<sequence>MEGEIRKGVNHSLSSLSLPRARDRPEDTRRRLLLIYIHGFMGSEASFHDLPAHIHDLLTSLLSDSHVVYTRIYPRYKSYGESGIQTAVDQFSAWLAPHEADDLDVILLGHSLGGILAADVALLQLNEQPKHRILGLINFDVPFLGLHPRVIPTGVLSSMPRKDVAAEDELAGEQQSLGMDPAYKPFTPSPNFDPPFRNDHRLVQRGFFKGLLHFVNKNTDNLSRSIYDRVASSFRFAGCVNNYSELRRRYRRLFELENAEHSPGRVRFVNYYTASTGRIPRKPKEKPGKETEDSDQIENSTTPSREGSETPSIRKEDGIAGSMSNLALDEEDLNPPKTASVCKDGEGTSFNPIPEEKNTNSAAPDTRPPKQAAQPPPPPPPLPPRAAPAPRQDSQDSAAEEISSEKDQSSLDITGTTPSTSTPQDSQSLSGSVVSIKTSDSGISSDNSPQKLRKFILLPSHHWKHNDNAHWMSVLMEDMDEVAAHQSMFIPQGANYDFLVGDTVSLIEQWVQSDLTRRLMQETLD</sequence>
<dbReference type="GeneID" id="83178965"/>
<dbReference type="GO" id="GO:0072330">
    <property type="term" value="P:monocarboxylic acid biosynthetic process"/>
    <property type="evidence" value="ECO:0007669"/>
    <property type="project" value="UniProtKB-ARBA"/>
</dbReference>